<dbReference type="AlphaFoldDB" id="A0A7S8IWH2"/>
<accession>A0A7S8IWH2</accession>
<dbReference type="RefSeq" id="WP_200983801.1">
    <property type="nucleotide sequence ID" value="NZ_CP064654.1"/>
</dbReference>
<gene>
    <name evidence="1" type="ORF">IRL76_05595</name>
</gene>
<dbReference type="KEGG" id="qso:IRL76_05595"/>
<dbReference type="Gene3D" id="3.90.1010.10">
    <property type="match status" value="1"/>
</dbReference>
<name>A0A7S8IWH2_9SPHN</name>
<protein>
    <submittedName>
        <fullName evidence="1">Iron-sulfur cluster assembly scaffold protein</fullName>
    </submittedName>
</protein>
<dbReference type="EMBL" id="CP064654">
    <property type="protein sequence ID" value="QPD00007.1"/>
    <property type="molecule type" value="Genomic_DNA"/>
</dbReference>
<sequence length="144" mass="15149">MTARPSGVLYSPQLLSLAVELADYPIRTSAPALGHARSRTCGSTIVLSSMSAEVVSEPGLKVAACAVGQAAAAIFARSAEGLTARELQVHLEEVEGWLSGGEGLPRWPRFTALIPARDYPGRHEAIQLPWRAAIDALCKGEGDG</sequence>
<evidence type="ECO:0000313" key="1">
    <source>
        <dbReference type="EMBL" id="QPD00007.1"/>
    </source>
</evidence>
<proteinExistence type="predicted"/>
<organism evidence="1 2">
    <name type="scientific">Qipengyuania soli</name>
    <dbReference type="NCBI Taxonomy" id="2782568"/>
    <lineage>
        <taxon>Bacteria</taxon>
        <taxon>Pseudomonadati</taxon>
        <taxon>Pseudomonadota</taxon>
        <taxon>Alphaproteobacteria</taxon>
        <taxon>Sphingomonadales</taxon>
        <taxon>Erythrobacteraceae</taxon>
        <taxon>Qipengyuania</taxon>
    </lineage>
</organism>
<dbReference type="Proteomes" id="UP000594459">
    <property type="component" value="Chromosome"/>
</dbReference>
<reference evidence="1 2" key="1">
    <citation type="submission" date="2020-11" db="EMBL/GenBank/DDBJ databases">
        <title>The genome sequence of Erythrobacter sp. 6D36.</title>
        <authorList>
            <person name="Liu Y."/>
        </authorList>
    </citation>
    <scope>NUCLEOTIDE SEQUENCE [LARGE SCALE GENOMIC DNA]</scope>
    <source>
        <strain evidence="1 2">6D36</strain>
    </source>
</reference>
<keyword evidence="2" id="KW-1185">Reference proteome</keyword>
<dbReference type="SUPFAM" id="SSF82649">
    <property type="entry name" value="SufE/NifU"/>
    <property type="match status" value="1"/>
</dbReference>
<evidence type="ECO:0000313" key="2">
    <source>
        <dbReference type="Proteomes" id="UP000594459"/>
    </source>
</evidence>